<comment type="similarity">
    <text evidence="2">Belongs to the methyltransferase superfamily. L-isoaspartyl/D-aspartyl protein methyltransferase family.</text>
</comment>
<comment type="subcellular location">
    <subcellularLocation>
        <location evidence="1">Cytoplasm</location>
    </subcellularLocation>
</comment>
<organism evidence="12 13">
    <name type="scientific">Streptomyces smyrnaeus</name>
    <dbReference type="NCBI Taxonomy" id="1387713"/>
    <lineage>
        <taxon>Bacteria</taxon>
        <taxon>Bacillati</taxon>
        <taxon>Actinomycetota</taxon>
        <taxon>Actinomycetes</taxon>
        <taxon>Kitasatosporales</taxon>
        <taxon>Streptomycetaceae</taxon>
        <taxon>Streptomyces</taxon>
    </lineage>
</organism>
<evidence type="ECO:0000256" key="10">
    <source>
        <dbReference type="ARBA" id="ARBA00031323"/>
    </source>
</evidence>
<evidence type="ECO:0000256" key="9">
    <source>
        <dbReference type="ARBA" id="ARBA00030757"/>
    </source>
</evidence>
<evidence type="ECO:0000313" key="13">
    <source>
        <dbReference type="Proteomes" id="UP000721954"/>
    </source>
</evidence>
<keyword evidence="5" id="KW-0963">Cytoplasm</keyword>
<keyword evidence="6 12" id="KW-0489">Methyltransferase</keyword>
<evidence type="ECO:0000256" key="2">
    <source>
        <dbReference type="ARBA" id="ARBA00005369"/>
    </source>
</evidence>
<dbReference type="Pfam" id="PF01135">
    <property type="entry name" value="PCMT"/>
    <property type="match status" value="1"/>
</dbReference>
<accession>A0ABS3Y678</accession>
<evidence type="ECO:0000256" key="6">
    <source>
        <dbReference type="ARBA" id="ARBA00022603"/>
    </source>
</evidence>
<keyword evidence="13" id="KW-1185">Reference proteome</keyword>
<evidence type="ECO:0000256" key="5">
    <source>
        <dbReference type="ARBA" id="ARBA00022490"/>
    </source>
</evidence>
<dbReference type="InterPro" id="IPR029063">
    <property type="entry name" value="SAM-dependent_MTases_sf"/>
</dbReference>
<evidence type="ECO:0000256" key="7">
    <source>
        <dbReference type="ARBA" id="ARBA00022679"/>
    </source>
</evidence>
<dbReference type="GO" id="GO:0008168">
    <property type="term" value="F:methyltransferase activity"/>
    <property type="evidence" value="ECO:0007669"/>
    <property type="project" value="UniProtKB-KW"/>
</dbReference>
<keyword evidence="8" id="KW-0949">S-adenosyl-L-methionine</keyword>
<reference evidence="12 13" key="1">
    <citation type="submission" date="2021-02" db="EMBL/GenBank/DDBJ databases">
        <title>Streptomyces spirodelae sp. nov., isolated from duckweed.</title>
        <authorList>
            <person name="Saimee Y."/>
            <person name="Duangmal K."/>
        </authorList>
    </citation>
    <scope>NUCLEOTIDE SEQUENCE [LARGE SCALE GENOMIC DNA]</scope>
    <source>
        <strain evidence="12 13">DSM 42105</strain>
    </source>
</reference>
<proteinExistence type="inferred from homology"/>
<dbReference type="PANTHER" id="PTHR11579:SF0">
    <property type="entry name" value="PROTEIN-L-ISOASPARTATE(D-ASPARTATE) O-METHYLTRANSFERASE"/>
    <property type="match status" value="1"/>
</dbReference>
<evidence type="ECO:0000256" key="8">
    <source>
        <dbReference type="ARBA" id="ARBA00022691"/>
    </source>
</evidence>
<protein>
    <recommendedName>
        <fullName evidence="4">Protein-L-isoaspartate O-methyltransferase</fullName>
        <ecNumber evidence="3">2.1.1.77</ecNumber>
    </recommendedName>
    <alternativeName>
        <fullName evidence="11">L-isoaspartyl protein carboxyl methyltransferase</fullName>
    </alternativeName>
    <alternativeName>
        <fullName evidence="9">Protein L-isoaspartyl methyltransferase</fullName>
    </alternativeName>
    <alternativeName>
        <fullName evidence="10">Protein-beta-aspartate methyltransferase</fullName>
    </alternativeName>
</protein>
<dbReference type="RefSeq" id="WP_099876563.1">
    <property type="nucleotide sequence ID" value="NZ_JAFFZM010000035.1"/>
</dbReference>
<name>A0ABS3Y678_9ACTN</name>
<dbReference type="EMBL" id="JAFFZM010000035">
    <property type="protein sequence ID" value="MBO8203172.1"/>
    <property type="molecule type" value="Genomic_DNA"/>
</dbReference>
<dbReference type="Gene3D" id="3.40.50.150">
    <property type="entry name" value="Vaccinia Virus protein VP39"/>
    <property type="match status" value="1"/>
</dbReference>
<gene>
    <name evidence="12" type="ORF">JW613_33565</name>
</gene>
<keyword evidence="7" id="KW-0808">Transferase</keyword>
<dbReference type="SUPFAM" id="SSF53335">
    <property type="entry name" value="S-adenosyl-L-methionine-dependent methyltransferases"/>
    <property type="match status" value="1"/>
</dbReference>
<evidence type="ECO:0000256" key="3">
    <source>
        <dbReference type="ARBA" id="ARBA00011890"/>
    </source>
</evidence>
<dbReference type="CDD" id="cd02440">
    <property type="entry name" value="AdoMet_MTases"/>
    <property type="match status" value="1"/>
</dbReference>
<sequence>MTGAERNRALLDHLQHAGHLSSLWRPPLEALPRHRFIPAQVWRHGDRTPVDRETDPGDWWDLVYSDEPVITQRAPDGTPTSSNSKPSMVTAMLHHLDPQLGDAVLEIGTGTGWNAALLTHRAGPDRVTTLEVDPAVARSAEQALRQAGQTARVVCADGERGWPDAAPYQRIVLTCSVRAVPATLLAQSAPGAVIVAPIWGAGLARLTANGMGAAQGRFVAGADFMPSRTLGSAFARPTGPSWKSPTELDTRCVADVGCQVHVHMRMPGVHLSGEQRDGTYQAWLDDGAGSAAHADGTGAVWEWGERPLWEELEKAHADWEREGRPGPDRYWVTADSDGHRVRLAK</sequence>
<dbReference type="Proteomes" id="UP000721954">
    <property type="component" value="Unassembled WGS sequence"/>
</dbReference>
<dbReference type="GeneID" id="96263548"/>
<evidence type="ECO:0000256" key="11">
    <source>
        <dbReference type="ARBA" id="ARBA00031350"/>
    </source>
</evidence>
<evidence type="ECO:0000256" key="4">
    <source>
        <dbReference type="ARBA" id="ARBA00013346"/>
    </source>
</evidence>
<dbReference type="GO" id="GO:0032259">
    <property type="term" value="P:methylation"/>
    <property type="evidence" value="ECO:0007669"/>
    <property type="project" value="UniProtKB-KW"/>
</dbReference>
<comment type="caution">
    <text evidence="12">The sequence shown here is derived from an EMBL/GenBank/DDBJ whole genome shotgun (WGS) entry which is preliminary data.</text>
</comment>
<dbReference type="InterPro" id="IPR000682">
    <property type="entry name" value="PCMT"/>
</dbReference>
<evidence type="ECO:0000256" key="1">
    <source>
        <dbReference type="ARBA" id="ARBA00004496"/>
    </source>
</evidence>
<dbReference type="PANTHER" id="PTHR11579">
    <property type="entry name" value="PROTEIN-L-ISOASPARTATE O-METHYLTRANSFERASE"/>
    <property type="match status" value="1"/>
</dbReference>
<evidence type="ECO:0000313" key="12">
    <source>
        <dbReference type="EMBL" id="MBO8203172.1"/>
    </source>
</evidence>
<dbReference type="EC" id="2.1.1.77" evidence="3"/>